<evidence type="ECO:0000259" key="4">
    <source>
        <dbReference type="PROSITE" id="PS50893"/>
    </source>
</evidence>
<organism evidence="5 6">
    <name type="scientific">Veillonella magna</name>
    <dbReference type="NCBI Taxonomy" id="464322"/>
    <lineage>
        <taxon>Bacteria</taxon>
        <taxon>Bacillati</taxon>
        <taxon>Bacillota</taxon>
        <taxon>Negativicutes</taxon>
        <taxon>Veillonellales</taxon>
        <taxon>Veillonellaceae</taxon>
        <taxon>Veillonella</taxon>
    </lineage>
</organism>
<evidence type="ECO:0000256" key="1">
    <source>
        <dbReference type="ARBA" id="ARBA00006216"/>
    </source>
</evidence>
<dbReference type="PROSITE" id="PS00211">
    <property type="entry name" value="ABC_TRANSPORTER_1"/>
    <property type="match status" value="1"/>
</dbReference>
<dbReference type="InterPro" id="IPR017871">
    <property type="entry name" value="ABC_transporter-like_CS"/>
</dbReference>
<dbReference type="Gene3D" id="3.40.50.300">
    <property type="entry name" value="P-loop containing nucleotide triphosphate hydrolases"/>
    <property type="match status" value="1"/>
</dbReference>
<comment type="similarity">
    <text evidence="1">Belongs to the ABC transporter superfamily. Ycf16 family.</text>
</comment>
<dbReference type="NCBIfam" id="TIGR01978">
    <property type="entry name" value="sufC"/>
    <property type="match status" value="1"/>
</dbReference>
<keyword evidence="2" id="KW-0547">Nucleotide-binding</keyword>
<dbReference type="RefSeq" id="WP_028255854.1">
    <property type="nucleotide sequence ID" value="NZ_CALXQD010000003.1"/>
</dbReference>
<evidence type="ECO:0000256" key="3">
    <source>
        <dbReference type="ARBA" id="ARBA00022840"/>
    </source>
</evidence>
<dbReference type="PROSITE" id="PS50893">
    <property type="entry name" value="ABC_TRANSPORTER_2"/>
    <property type="match status" value="1"/>
</dbReference>
<dbReference type="PANTHER" id="PTHR43204:SF1">
    <property type="entry name" value="ABC TRANSPORTER I FAMILY MEMBER 6, CHLOROPLASTIC"/>
    <property type="match status" value="1"/>
</dbReference>
<feature type="domain" description="ABC transporter" evidence="4">
    <location>
        <begin position="5"/>
        <end position="245"/>
    </location>
</feature>
<keyword evidence="3" id="KW-0067">ATP-binding</keyword>
<dbReference type="InterPro" id="IPR010230">
    <property type="entry name" value="FeS-cluster_ATPase_SufC"/>
</dbReference>
<protein>
    <submittedName>
        <fullName evidence="5">Fe-S cluster assembly ATPase SufC</fullName>
    </submittedName>
</protein>
<dbReference type="SUPFAM" id="SSF52540">
    <property type="entry name" value="P-loop containing nucleoside triphosphate hydrolases"/>
    <property type="match status" value="1"/>
</dbReference>
<name>A0ABS2GEF1_9FIRM</name>
<dbReference type="Pfam" id="PF00005">
    <property type="entry name" value="ABC_tran"/>
    <property type="match status" value="1"/>
</dbReference>
<dbReference type="EMBL" id="JACJLA010000001">
    <property type="protein sequence ID" value="MBM6911823.1"/>
    <property type="molecule type" value="Genomic_DNA"/>
</dbReference>
<accession>A0ABS2GEF1</accession>
<evidence type="ECO:0000256" key="2">
    <source>
        <dbReference type="ARBA" id="ARBA00022741"/>
    </source>
</evidence>
<gene>
    <name evidence="5" type="primary">sufC</name>
    <name evidence="5" type="ORF">H6A01_00595</name>
</gene>
<reference evidence="5 6" key="1">
    <citation type="journal article" date="2021" name="Sci. Rep.">
        <title>The distribution of antibiotic resistance genes in chicken gut microbiota commensals.</title>
        <authorList>
            <person name="Juricova H."/>
            <person name="Matiasovicova J."/>
            <person name="Kubasova T."/>
            <person name="Cejkova D."/>
            <person name="Rychlik I."/>
        </authorList>
    </citation>
    <scope>NUCLEOTIDE SEQUENCE [LARGE SCALE GENOMIC DNA]</scope>
    <source>
        <strain evidence="5 6">An537</strain>
    </source>
</reference>
<dbReference type="PANTHER" id="PTHR43204">
    <property type="entry name" value="ABC TRANSPORTER I FAMILY MEMBER 6, CHLOROPLASTIC"/>
    <property type="match status" value="1"/>
</dbReference>
<proteinExistence type="inferred from homology"/>
<dbReference type="Proteomes" id="UP000707138">
    <property type="component" value="Unassembled WGS sequence"/>
</dbReference>
<evidence type="ECO:0000313" key="5">
    <source>
        <dbReference type="EMBL" id="MBM6911823.1"/>
    </source>
</evidence>
<dbReference type="InterPro" id="IPR027417">
    <property type="entry name" value="P-loop_NTPase"/>
</dbReference>
<evidence type="ECO:0000313" key="6">
    <source>
        <dbReference type="Proteomes" id="UP000707138"/>
    </source>
</evidence>
<dbReference type="InterPro" id="IPR003439">
    <property type="entry name" value="ABC_transporter-like_ATP-bd"/>
</dbReference>
<keyword evidence="6" id="KW-1185">Reference proteome</keyword>
<comment type="caution">
    <text evidence="5">The sequence shown here is derived from an EMBL/GenBank/DDBJ whole genome shotgun (WGS) entry which is preliminary data.</text>
</comment>
<sequence length="247" mass="27092">MAELLRVENLHVAVEEKEILKGIDLTINTGEIHVVMGTNGAGKSTLANAIMGNPAYTVTEGKIVFDGKDITEDAVNDRAKAGIFMSFQSPISIPGITVENFIRTAKTTITGEQQRALAFKKELKSKMDELSFDSSYAQRYVNDGFSGGERKKNEILQMSILNPKLAMLDETDSGLDVDAVRIVSEGVSRFHNENNAVLIITHHNSILQKLKPDFVHILINGRIVKTGDASLVAEIEKQGYDAYKALV</sequence>
<dbReference type="CDD" id="cd03217">
    <property type="entry name" value="ABC_FeS_Assembly"/>
    <property type="match status" value="1"/>
</dbReference>